<proteinExistence type="predicted"/>
<keyword evidence="1" id="KW-0175">Coiled coil</keyword>
<evidence type="ECO:0000313" key="3">
    <source>
        <dbReference type="Proteomes" id="UP000596742"/>
    </source>
</evidence>
<feature type="coiled-coil region" evidence="1">
    <location>
        <begin position="89"/>
        <end position="123"/>
    </location>
</feature>
<evidence type="ECO:0000313" key="2">
    <source>
        <dbReference type="EMBL" id="VDI25818.1"/>
    </source>
</evidence>
<gene>
    <name evidence="2" type="ORF">MGAL_10B002154</name>
</gene>
<comment type="caution">
    <text evidence="2">The sequence shown here is derived from an EMBL/GenBank/DDBJ whole genome shotgun (WGS) entry which is preliminary data.</text>
</comment>
<accession>A0A8B6DY05</accession>
<dbReference type="OrthoDB" id="6174256at2759"/>
<reference evidence="2" key="1">
    <citation type="submission" date="2018-11" db="EMBL/GenBank/DDBJ databases">
        <authorList>
            <person name="Alioto T."/>
            <person name="Alioto T."/>
        </authorList>
    </citation>
    <scope>NUCLEOTIDE SEQUENCE</scope>
</reference>
<organism evidence="2 3">
    <name type="scientific">Mytilus galloprovincialis</name>
    <name type="common">Mediterranean mussel</name>
    <dbReference type="NCBI Taxonomy" id="29158"/>
    <lineage>
        <taxon>Eukaryota</taxon>
        <taxon>Metazoa</taxon>
        <taxon>Spiralia</taxon>
        <taxon>Lophotrochozoa</taxon>
        <taxon>Mollusca</taxon>
        <taxon>Bivalvia</taxon>
        <taxon>Autobranchia</taxon>
        <taxon>Pteriomorphia</taxon>
        <taxon>Mytilida</taxon>
        <taxon>Mytiloidea</taxon>
        <taxon>Mytilidae</taxon>
        <taxon>Mytilinae</taxon>
        <taxon>Mytilus</taxon>
    </lineage>
</organism>
<name>A0A8B6DY05_MYTGA</name>
<dbReference type="AlphaFoldDB" id="A0A8B6DY05"/>
<dbReference type="Proteomes" id="UP000596742">
    <property type="component" value="Unassembled WGS sequence"/>
</dbReference>
<sequence length="138" mass="16092">MPLGPSYGFDITLIDETTVAITDGKSGQNFGIDIIDIKNQRKIKFIKLPGRTWGITRDHNSLFVCVEGEFKKDRNSNMIYIAEVKTRLGKEIRQKRAEINKRLDNLEKQLIKDLEEKECQSKDVFKMSYHLSQKMKPW</sequence>
<protein>
    <submittedName>
        <fullName evidence="2">Uncharacterized protein</fullName>
    </submittedName>
</protein>
<keyword evidence="3" id="KW-1185">Reference proteome</keyword>
<evidence type="ECO:0000256" key="1">
    <source>
        <dbReference type="SAM" id="Coils"/>
    </source>
</evidence>
<dbReference type="EMBL" id="UYJE01004186">
    <property type="protein sequence ID" value="VDI25818.1"/>
    <property type="molecule type" value="Genomic_DNA"/>
</dbReference>